<dbReference type="Pfam" id="PF21834">
    <property type="entry name" value="DUF6894"/>
    <property type="match status" value="1"/>
</dbReference>
<evidence type="ECO:0000259" key="2">
    <source>
        <dbReference type="Pfam" id="PF21834"/>
    </source>
</evidence>
<reference evidence="3 4" key="1">
    <citation type="submission" date="2006-03" db="EMBL/GenBank/DDBJ databases">
        <title>Complete sequence of chromosome of Nitrobacter hamburgensis X14.</title>
        <authorList>
            <consortium name="US DOE Joint Genome Institute"/>
            <person name="Copeland A."/>
            <person name="Lucas S."/>
            <person name="Lapidus A."/>
            <person name="Barry K."/>
            <person name="Detter J.C."/>
            <person name="Glavina del Rio T."/>
            <person name="Hammon N."/>
            <person name="Israni S."/>
            <person name="Dalin E."/>
            <person name="Tice H."/>
            <person name="Pitluck S."/>
            <person name="Chain P."/>
            <person name="Malfatti S."/>
            <person name="Shin M."/>
            <person name="Vergez L."/>
            <person name="Schmutz J."/>
            <person name="Larimer F."/>
            <person name="Land M."/>
            <person name="Hauser L."/>
            <person name="Kyrpides N."/>
            <person name="Ivanova N."/>
            <person name="Ward B."/>
            <person name="Arp D."/>
            <person name="Klotz M."/>
            <person name="Stein L."/>
            <person name="O'Mullan G."/>
            <person name="Starkenburg S."/>
            <person name="Sayavedra L."/>
            <person name="Poret-Peterson A.T."/>
            <person name="Gentry M.E."/>
            <person name="Bruce D."/>
            <person name="Richardson P."/>
        </authorList>
    </citation>
    <scope>NUCLEOTIDE SEQUENCE [LARGE SCALE GENOMIC DNA]</scope>
    <source>
        <strain evidence="4">DSM 10229 / NCIMB 13809 / X14</strain>
    </source>
</reference>
<dbReference type="HOGENOM" id="CLU_1658933_0_0_5"/>
<evidence type="ECO:0000256" key="1">
    <source>
        <dbReference type="SAM" id="MobiDB-lite"/>
    </source>
</evidence>
<evidence type="ECO:0000313" key="4">
    <source>
        <dbReference type="Proteomes" id="UP000001953"/>
    </source>
</evidence>
<gene>
    <name evidence="3" type="ordered locus">Nham_3949</name>
</gene>
<dbReference type="eggNOG" id="ENOG5032NTS">
    <property type="taxonomic scope" value="Bacteria"/>
</dbReference>
<dbReference type="InterPro" id="IPR054189">
    <property type="entry name" value="DUF6894"/>
</dbReference>
<dbReference type="Proteomes" id="UP000001953">
    <property type="component" value="Chromosome"/>
</dbReference>
<proteinExistence type="predicted"/>
<dbReference type="EMBL" id="CP000319">
    <property type="protein sequence ID" value="ABE64628.1"/>
    <property type="molecule type" value="Genomic_DNA"/>
</dbReference>
<keyword evidence="4" id="KW-1185">Reference proteome</keyword>
<feature type="domain" description="DUF6894" evidence="2">
    <location>
        <begin position="3"/>
        <end position="68"/>
    </location>
</feature>
<organism evidence="3 4">
    <name type="scientific">Nitrobacter hamburgensis (strain DSM 10229 / NCIMB 13809 / X14)</name>
    <dbReference type="NCBI Taxonomy" id="323097"/>
    <lineage>
        <taxon>Bacteria</taxon>
        <taxon>Pseudomonadati</taxon>
        <taxon>Pseudomonadota</taxon>
        <taxon>Alphaproteobacteria</taxon>
        <taxon>Hyphomicrobiales</taxon>
        <taxon>Nitrobacteraceae</taxon>
        <taxon>Nitrobacter</taxon>
    </lineage>
</organism>
<protein>
    <recommendedName>
        <fullName evidence="2">DUF6894 domain-containing protein</fullName>
    </recommendedName>
</protein>
<feature type="region of interest" description="Disordered" evidence="1">
    <location>
        <begin position="74"/>
        <end position="112"/>
    </location>
</feature>
<dbReference type="RefSeq" id="WP_011512258.1">
    <property type="nucleotide sequence ID" value="NC_007964.1"/>
</dbReference>
<name>Q1QGL9_NITHX</name>
<dbReference type="KEGG" id="nha:Nham_3949"/>
<feature type="region of interest" description="Disordered" evidence="1">
    <location>
        <begin position="136"/>
        <end position="159"/>
    </location>
</feature>
<accession>Q1QGL9</accession>
<sequence>MPRYFFHLAGRLPANDLVGHECANDKEAREHGSFIARRVRTEKPETVHEENYISVTNETGDELFKISIASTSSAGTALGQGITRGERGEKQPPKRISKEVREARKALRDGDAKSAMIDHATTAMAFNTNRERLKAERLAREAVEPTPPPKKKKAGLMKK</sequence>
<dbReference type="AlphaFoldDB" id="Q1QGL9"/>
<evidence type="ECO:0000313" key="3">
    <source>
        <dbReference type="EMBL" id="ABE64628.1"/>
    </source>
</evidence>
<feature type="compositionally biased region" description="Basic residues" evidence="1">
    <location>
        <begin position="149"/>
        <end position="159"/>
    </location>
</feature>
<feature type="compositionally biased region" description="Basic and acidic residues" evidence="1">
    <location>
        <begin position="84"/>
        <end position="112"/>
    </location>
</feature>